<keyword evidence="2" id="KW-0540">Nuclease</keyword>
<dbReference type="PANTHER" id="PTHR35400:SF3">
    <property type="entry name" value="SLL1072 PROTEIN"/>
    <property type="match status" value="1"/>
</dbReference>
<keyword evidence="2" id="KW-0378">Hydrolase</keyword>
<protein>
    <submittedName>
        <fullName evidence="2">Uma2 family endonuclease</fullName>
    </submittedName>
</protein>
<evidence type="ECO:0000259" key="1">
    <source>
        <dbReference type="Pfam" id="PF05685"/>
    </source>
</evidence>
<dbReference type="PANTHER" id="PTHR35400">
    <property type="entry name" value="SLR1083 PROTEIN"/>
    <property type="match status" value="1"/>
</dbReference>
<organism evidence="2 3">
    <name type="scientific">Streptomyces ureilyticus</name>
    <dbReference type="NCBI Taxonomy" id="1775131"/>
    <lineage>
        <taxon>Bacteria</taxon>
        <taxon>Bacillati</taxon>
        <taxon>Actinomycetota</taxon>
        <taxon>Actinomycetes</taxon>
        <taxon>Kitasatosporales</taxon>
        <taxon>Streptomycetaceae</taxon>
        <taxon>Streptomyces</taxon>
    </lineage>
</organism>
<evidence type="ECO:0000313" key="2">
    <source>
        <dbReference type="EMBL" id="NGO45948.1"/>
    </source>
</evidence>
<name>A0ABX0DWF8_9ACTN</name>
<dbReference type="Pfam" id="PF05685">
    <property type="entry name" value="Uma2"/>
    <property type="match status" value="1"/>
</dbReference>
<dbReference type="GO" id="GO:0004519">
    <property type="term" value="F:endonuclease activity"/>
    <property type="evidence" value="ECO:0007669"/>
    <property type="project" value="UniProtKB-KW"/>
</dbReference>
<dbReference type="CDD" id="cd06260">
    <property type="entry name" value="DUF820-like"/>
    <property type="match status" value="1"/>
</dbReference>
<dbReference type="Gene3D" id="3.90.1570.10">
    <property type="entry name" value="tt1808, chain A"/>
    <property type="match status" value="1"/>
</dbReference>
<dbReference type="InterPro" id="IPR011335">
    <property type="entry name" value="Restrct_endonuc-II-like"/>
</dbReference>
<proteinExistence type="predicted"/>
<reference evidence="2 3" key="1">
    <citation type="submission" date="2020-02" db="EMBL/GenBank/DDBJ databases">
        <title>Whole-genome analyses of novel actinobacteria.</title>
        <authorList>
            <person name="Sahin N."/>
            <person name="Tokatli A."/>
        </authorList>
    </citation>
    <scope>NUCLEOTIDE SEQUENCE [LARGE SCALE GENOMIC DNA]</scope>
    <source>
        <strain evidence="2 3">YC419</strain>
    </source>
</reference>
<comment type="caution">
    <text evidence="2">The sequence shown here is derived from an EMBL/GenBank/DDBJ whole genome shotgun (WGS) entry which is preliminary data.</text>
</comment>
<gene>
    <name evidence="2" type="ORF">G6048_28705</name>
</gene>
<accession>A0ABX0DWF8</accession>
<keyword evidence="2" id="KW-0255">Endonuclease</keyword>
<dbReference type="InterPro" id="IPR008538">
    <property type="entry name" value="Uma2"/>
</dbReference>
<keyword evidence="3" id="KW-1185">Reference proteome</keyword>
<sequence length="217" mass="23891">MSDHGRKPPLPGYSREGCSLKEGAVAVMLHESSLADAADRLWEELPGHRVEILNGSIVVTPPPDGPHQETLSWLVEEFVRVKARQAGLKYLGGIGLWLPTGPDDYAVPDFSVVDVDYKDALVEKNCYAPYVFRLVLEVTSSNWTNDTATKVDVYARAGIPVYLIADRKHDEVLLYQNAVDGKYPAPQRYKRGQSVPVPESVGVSLELSVDTLLDGDD</sequence>
<dbReference type="Proteomes" id="UP001518140">
    <property type="component" value="Unassembled WGS sequence"/>
</dbReference>
<dbReference type="SUPFAM" id="SSF52980">
    <property type="entry name" value="Restriction endonuclease-like"/>
    <property type="match status" value="1"/>
</dbReference>
<dbReference type="EMBL" id="JAAKZX010000109">
    <property type="protein sequence ID" value="NGO45948.1"/>
    <property type="molecule type" value="Genomic_DNA"/>
</dbReference>
<dbReference type="InterPro" id="IPR012296">
    <property type="entry name" value="Nuclease_put_TT1808"/>
</dbReference>
<feature type="domain" description="Putative restriction endonuclease" evidence="1">
    <location>
        <begin position="42"/>
        <end position="209"/>
    </location>
</feature>
<evidence type="ECO:0000313" key="3">
    <source>
        <dbReference type="Proteomes" id="UP001518140"/>
    </source>
</evidence>